<dbReference type="Gene3D" id="3.10.180.10">
    <property type="entry name" value="2,3-Dihydroxybiphenyl 1,2-Dioxygenase, domain 1"/>
    <property type="match status" value="1"/>
</dbReference>
<dbReference type="Pfam" id="PF18029">
    <property type="entry name" value="Glyoxalase_6"/>
    <property type="match status" value="1"/>
</dbReference>
<dbReference type="SUPFAM" id="SSF54593">
    <property type="entry name" value="Glyoxalase/Bleomycin resistance protein/Dihydroxybiphenyl dioxygenase"/>
    <property type="match status" value="1"/>
</dbReference>
<dbReference type="Proteomes" id="UP000321424">
    <property type="component" value="Unassembled WGS sequence"/>
</dbReference>
<accession>A0A511MT31</accession>
<gene>
    <name evidence="2" type="ORF">NN4_82630</name>
</gene>
<reference evidence="2 3" key="1">
    <citation type="submission" date="2019-07" db="EMBL/GenBank/DDBJ databases">
        <title>Whole genome shotgun sequence of Nocardia ninae NBRC 108245.</title>
        <authorList>
            <person name="Hosoyama A."/>
            <person name="Uohara A."/>
            <person name="Ohji S."/>
            <person name="Ichikawa N."/>
        </authorList>
    </citation>
    <scope>NUCLEOTIDE SEQUENCE [LARGE SCALE GENOMIC DNA]</scope>
    <source>
        <strain evidence="2 3">NBRC 108245</strain>
    </source>
</reference>
<dbReference type="InterPro" id="IPR029068">
    <property type="entry name" value="Glyas_Bleomycin-R_OHBP_Dase"/>
</dbReference>
<protein>
    <recommendedName>
        <fullName evidence="1">VOC domain-containing protein</fullName>
    </recommendedName>
</protein>
<feature type="domain" description="VOC" evidence="1">
    <location>
        <begin position="5"/>
        <end position="119"/>
    </location>
</feature>
<dbReference type="InterPro" id="IPR037523">
    <property type="entry name" value="VOC_core"/>
</dbReference>
<comment type="caution">
    <text evidence="2">The sequence shown here is derived from an EMBL/GenBank/DDBJ whole genome shotgun (WGS) entry which is preliminary data.</text>
</comment>
<dbReference type="PANTHER" id="PTHR35908">
    <property type="entry name" value="HYPOTHETICAL FUSION PROTEIN"/>
    <property type="match status" value="1"/>
</dbReference>
<proteinExistence type="predicted"/>
<dbReference type="PROSITE" id="PS51819">
    <property type="entry name" value="VOC"/>
    <property type="match status" value="1"/>
</dbReference>
<evidence type="ECO:0000259" key="1">
    <source>
        <dbReference type="PROSITE" id="PS51819"/>
    </source>
</evidence>
<evidence type="ECO:0000313" key="2">
    <source>
        <dbReference type="EMBL" id="GEM43744.1"/>
    </source>
</evidence>
<organism evidence="2 3">
    <name type="scientific">Nocardia ninae NBRC 108245</name>
    <dbReference type="NCBI Taxonomy" id="1210091"/>
    <lineage>
        <taxon>Bacteria</taxon>
        <taxon>Bacillati</taxon>
        <taxon>Actinomycetota</taxon>
        <taxon>Actinomycetes</taxon>
        <taxon>Mycobacteriales</taxon>
        <taxon>Nocardiaceae</taxon>
        <taxon>Nocardia</taxon>
    </lineage>
</organism>
<dbReference type="CDD" id="cd06587">
    <property type="entry name" value="VOC"/>
    <property type="match status" value="1"/>
</dbReference>
<dbReference type="RefSeq" id="WP_147142910.1">
    <property type="nucleotide sequence ID" value="NZ_BJXA01000112.1"/>
</dbReference>
<dbReference type="InterPro" id="IPR041581">
    <property type="entry name" value="Glyoxalase_6"/>
</dbReference>
<dbReference type="PANTHER" id="PTHR35908:SF1">
    <property type="entry name" value="CONSERVED PROTEIN"/>
    <property type="match status" value="1"/>
</dbReference>
<sequence>MAIAQLSLITLNCSDKEELAVFWAALLDGEIVYRTSELAVVHTERGSLCALTVPDYQPPTWPAGETPSHIHLDLRVDDLDVAQAESVRLGARVADLQPDPELWRVLLDPAGHPFCLTSRAPLLPLGPRPNIQEEG</sequence>
<dbReference type="AlphaFoldDB" id="A0A511MT31"/>
<dbReference type="OrthoDB" id="1645442at2"/>
<name>A0A511MT31_9NOCA</name>
<evidence type="ECO:0000313" key="3">
    <source>
        <dbReference type="Proteomes" id="UP000321424"/>
    </source>
</evidence>
<keyword evidence="3" id="KW-1185">Reference proteome</keyword>
<dbReference type="EMBL" id="BJXA01000112">
    <property type="protein sequence ID" value="GEM43744.1"/>
    <property type="molecule type" value="Genomic_DNA"/>
</dbReference>